<gene>
    <name evidence="2" type="ORF">GCM10008090_25540</name>
</gene>
<name>A0A918RYZ4_9GAMM</name>
<sequence>MLKSFPLLFVIALSLICFSFNADAAKADIDAEVAAYNAAFTGDNFVLQREKMDTLIWAGYTAKAVYGPVADALVTLRHSKDKRDVERASWYAKTLALSGNPEFRPLLTETSKRAKSKKVRKHAKLALVRLAKYQAWNPVIAAGLEFAPAGQLEETRVVNMLNASDYELVRMGAKRVYFGHKNDPNLVSLAQQRLSKEWTQVNAGNEAQVDAIAWLIKAMAESGNRDAKPLLNQIARDAKVGKLRKYAKKYAAYL</sequence>
<evidence type="ECO:0000313" key="2">
    <source>
        <dbReference type="EMBL" id="GHA14628.1"/>
    </source>
</evidence>
<organism evidence="2 3">
    <name type="scientific">Arenicella chitinivorans</name>
    <dbReference type="NCBI Taxonomy" id="1329800"/>
    <lineage>
        <taxon>Bacteria</taxon>
        <taxon>Pseudomonadati</taxon>
        <taxon>Pseudomonadota</taxon>
        <taxon>Gammaproteobacteria</taxon>
        <taxon>Arenicellales</taxon>
        <taxon>Arenicellaceae</taxon>
        <taxon>Arenicella</taxon>
    </lineage>
</organism>
<reference evidence="2" key="2">
    <citation type="submission" date="2020-09" db="EMBL/GenBank/DDBJ databases">
        <authorList>
            <person name="Sun Q."/>
            <person name="Kim S."/>
        </authorList>
    </citation>
    <scope>NUCLEOTIDE SEQUENCE</scope>
    <source>
        <strain evidence="2">KCTC 12711</strain>
    </source>
</reference>
<proteinExistence type="predicted"/>
<evidence type="ECO:0000256" key="1">
    <source>
        <dbReference type="SAM" id="SignalP"/>
    </source>
</evidence>
<dbReference type="Proteomes" id="UP000614811">
    <property type="component" value="Unassembled WGS sequence"/>
</dbReference>
<dbReference type="RefSeq" id="WP_189401866.1">
    <property type="nucleotide sequence ID" value="NZ_BMXA01000004.1"/>
</dbReference>
<keyword evidence="1" id="KW-0732">Signal</keyword>
<feature type="chain" id="PRO_5037770228" description="HEAT repeat domain-containing protein" evidence="1">
    <location>
        <begin position="25"/>
        <end position="254"/>
    </location>
</feature>
<keyword evidence="3" id="KW-1185">Reference proteome</keyword>
<comment type="caution">
    <text evidence="2">The sequence shown here is derived from an EMBL/GenBank/DDBJ whole genome shotgun (WGS) entry which is preliminary data.</text>
</comment>
<dbReference type="AlphaFoldDB" id="A0A918RYZ4"/>
<evidence type="ECO:0000313" key="3">
    <source>
        <dbReference type="Proteomes" id="UP000614811"/>
    </source>
</evidence>
<protein>
    <recommendedName>
        <fullName evidence="4">HEAT repeat domain-containing protein</fullName>
    </recommendedName>
</protein>
<reference evidence="2" key="1">
    <citation type="journal article" date="2014" name="Int. J. Syst. Evol. Microbiol.">
        <title>Complete genome sequence of Corynebacterium casei LMG S-19264T (=DSM 44701T), isolated from a smear-ripened cheese.</title>
        <authorList>
            <consortium name="US DOE Joint Genome Institute (JGI-PGF)"/>
            <person name="Walter F."/>
            <person name="Albersmeier A."/>
            <person name="Kalinowski J."/>
            <person name="Ruckert C."/>
        </authorList>
    </citation>
    <scope>NUCLEOTIDE SEQUENCE</scope>
    <source>
        <strain evidence="2">KCTC 12711</strain>
    </source>
</reference>
<dbReference type="EMBL" id="BMXA01000004">
    <property type="protein sequence ID" value="GHA14628.1"/>
    <property type="molecule type" value="Genomic_DNA"/>
</dbReference>
<evidence type="ECO:0008006" key="4">
    <source>
        <dbReference type="Google" id="ProtNLM"/>
    </source>
</evidence>
<accession>A0A918RYZ4</accession>
<feature type="signal peptide" evidence="1">
    <location>
        <begin position="1"/>
        <end position="24"/>
    </location>
</feature>